<accession>A0AA38IFJ2</accession>
<evidence type="ECO:0000313" key="1">
    <source>
        <dbReference type="EMBL" id="KAJ3652979.1"/>
    </source>
</evidence>
<name>A0AA38IFJ2_9CUCU</name>
<reference evidence="1" key="1">
    <citation type="journal article" date="2023" name="G3 (Bethesda)">
        <title>Whole genome assemblies of Zophobas morio and Tenebrio molitor.</title>
        <authorList>
            <person name="Kaur S."/>
            <person name="Stinson S.A."/>
            <person name="diCenzo G.C."/>
        </authorList>
    </citation>
    <scope>NUCLEOTIDE SEQUENCE</scope>
    <source>
        <strain evidence="1">QUZm001</strain>
    </source>
</reference>
<organism evidence="1 2">
    <name type="scientific">Zophobas morio</name>
    <dbReference type="NCBI Taxonomy" id="2755281"/>
    <lineage>
        <taxon>Eukaryota</taxon>
        <taxon>Metazoa</taxon>
        <taxon>Ecdysozoa</taxon>
        <taxon>Arthropoda</taxon>
        <taxon>Hexapoda</taxon>
        <taxon>Insecta</taxon>
        <taxon>Pterygota</taxon>
        <taxon>Neoptera</taxon>
        <taxon>Endopterygota</taxon>
        <taxon>Coleoptera</taxon>
        <taxon>Polyphaga</taxon>
        <taxon>Cucujiformia</taxon>
        <taxon>Tenebrionidae</taxon>
        <taxon>Zophobas</taxon>
    </lineage>
</organism>
<dbReference type="AlphaFoldDB" id="A0AA38IFJ2"/>
<comment type="caution">
    <text evidence="1">The sequence shown here is derived from an EMBL/GenBank/DDBJ whole genome shotgun (WGS) entry which is preliminary data.</text>
</comment>
<evidence type="ECO:0000313" key="2">
    <source>
        <dbReference type="Proteomes" id="UP001168821"/>
    </source>
</evidence>
<protein>
    <recommendedName>
        <fullName evidence="3">DDE-1 domain-containing protein</fullName>
    </recommendedName>
</protein>
<sequence>MGYFKESSCVEENTCLGVAYPMDESPRQVFSSTQEDSSKKYLLQMVSLFYGYSPKDVRRLAYEYAEPTSLGRATSFNAQNVIVFFDKLAEVMDKHGFSASDIWNVDETGVSTVLKPNKIVAAKGKRNIGAMASGERGTNVTVVTAVSAYENTVLPLFVFNRKQFKSHSLNGGPPG</sequence>
<keyword evidence="2" id="KW-1185">Reference proteome</keyword>
<evidence type="ECO:0008006" key="3">
    <source>
        <dbReference type="Google" id="ProtNLM"/>
    </source>
</evidence>
<dbReference type="Proteomes" id="UP001168821">
    <property type="component" value="Unassembled WGS sequence"/>
</dbReference>
<proteinExistence type="predicted"/>
<gene>
    <name evidence="1" type="ORF">Zmor_018900</name>
</gene>
<dbReference type="EMBL" id="JALNTZ010000005">
    <property type="protein sequence ID" value="KAJ3652979.1"/>
    <property type="molecule type" value="Genomic_DNA"/>
</dbReference>